<dbReference type="KEGG" id="bcel:BcellWH2_01018"/>
<dbReference type="Proteomes" id="UP000061809">
    <property type="component" value="Chromosome"/>
</dbReference>
<evidence type="ECO:0000313" key="2">
    <source>
        <dbReference type="Proteomes" id="UP000061809"/>
    </source>
</evidence>
<organism evidence="1 2">
    <name type="scientific">Bacteroides cellulosilyticus</name>
    <dbReference type="NCBI Taxonomy" id="246787"/>
    <lineage>
        <taxon>Bacteria</taxon>
        <taxon>Pseudomonadati</taxon>
        <taxon>Bacteroidota</taxon>
        <taxon>Bacteroidia</taxon>
        <taxon>Bacteroidales</taxon>
        <taxon>Bacteroidaceae</taxon>
        <taxon>Bacteroides</taxon>
    </lineage>
</organism>
<evidence type="ECO:0000313" key="1">
    <source>
        <dbReference type="EMBL" id="ALJ58280.1"/>
    </source>
</evidence>
<dbReference type="AlphaFoldDB" id="A0A0P0GKB8"/>
<name>A0A0P0GKB8_9BACE</name>
<gene>
    <name evidence="1" type="ORF">BcellWH2_01018</name>
</gene>
<dbReference type="PATRIC" id="fig|246787.4.peg.1049"/>
<accession>A0A0P0GKB8</accession>
<reference evidence="1 2" key="1">
    <citation type="journal article" date="2015" name="Science">
        <title>Genetic determinants of in vivo fitness and diet responsiveness in multiple human gut Bacteroides.</title>
        <authorList>
            <person name="Wu M."/>
            <person name="McNulty N.P."/>
            <person name="Rodionov D.A."/>
            <person name="Khoroshkin M.S."/>
            <person name="Griffin N.W."/>
            <person name="Cheng J."/>
            <person name="Latreille P."/>
            <person name="Kerstetter R.A."/>
            <person name="Terrapon N."/>
            <person name="Henrissat B."/>
            <person name="Osterman A.L."/>
            <person name="Gordon J.I."/>
        </authorList>
    </citation>
    <scope>NUCLEOTIDE SEQUENCE [LARGE SCALE GENOMIC DNA]</scope>
    <source>
        <strain evidence="1 2">WH2</strain>
    </source>
</reference>
<dbReference type="EMBL" id="CP012801">
    <property type="protein sequence ID" value="ALJ58280.1"/>
    <property type="molecule type" value="Genomic_DNA"/>
</dbReference>
<sequence length="227" mass="25758">MIKIISNIDIVYKDSRPQGVGVFNRTWQPLHLRQGDMDGACAVYSLMMNLLVLKILTRNQICGLSNPFKGNTSKGRLFKEFLYDEGLCRDGFFFSSPDGEPNITDKLRHSFTKEVKSAASKYDSCNDKQTLAVDTIKKSIDEDNSIMIAETFCDGAHAMLAIGYEVQNETVTKIFCLDPGNMISDYSYWNAVIRLNERTNSKYRHICISKDNCTDVYISETLKITKK</sequence>
<protein>
    <submittedName>
        <fullName evidence="1">Uncharacterized protein</fullName>
    </submittedName>
</protein>
<proteinExistence type="predicted"/>
<dbReference type="RefSeq" id="WP_029428471.1">
    <property type="nucleotide sequence ID" value="NZ_CP012801.1"/>
</dbReference>